<comment type="function">
    <text evidence="14 15">Catalyzes the condensation of ATP and 5-phosphoribose 1-diphosphate to form N'-(5'-phosphoribosyl)-ATP (PR-ATP). Has a crucial role in the pathway because the rate of histidine biosynthesis seems to be controlled primarily by regulation of HisG enzymatic activity.</text>
</comment>
<evidence type="ECO:0000256" key="3">
    <source>
        <dbReference type="ARBA" id="ARBA00004667"/>
    </source>
</evidence>
<keyword evidence="8 15" id="KW-0028">Amino-acid biosynthesis</keyword>
<dbReference type="Gene3D" id="3.40.190.10">
    <property type="entry name" value="Periplasmic binding protein-like II"/>
    <property type="match status" value="2"/>
</dbReference>
<dbReference type="GO" id="GO:0005737">
    <property type="term" value="C:cytoplasm"/>
    <property type="evidence" value="ECO:0007669"/>
    <property type="project" value="UniProtKB-SubCell"/>
</dbReference>
<accession>A0A3D9ZNH5</accession>
<evidence type="ECO:0000256" key="1">
    <source>
        <dbReference type="ARBA" id="ARBA00000915"/>
    </source>
</evidence>
<dbReference type="EMBL" id="QUMQ01000001">
    <property type="protein sequence ID" value="REF98791.1"/>
    <property type="molecule type" value="Genomic_DNA"/>
</dbReference>
<sequence>MLRIAVPNKGTLSRPAAEMLREAGYRQRTDERDLVCRDESNDVEFFYLRPRDIATYVGSGDLDLGITGRDLLVDAGSPADELLDLDFAGASFRFAAAPATLTTVEQIAGRRVATSFPGVVNRYLAHNGIEAEVIRLDGAVENAVRLGVADVVADVVQTGATLRQAGLAVVGDPILTSSALLIGRDSVASAPVAQLVRRLQGVLVARRYVMLAYDVRADLLEQATALTPGIESPTVSPLHREGWVAVQAMVLRTDVHKIMDELYDLGARAILVTGIHNCRL</sequence>
<dbReference type="SUPFAM" id="SSF54913">
    <property type="entry name" value="GlnB-like"/>
    <property type="match status" value="1"/>
</dbReference>
<dbReference type="RefSeq" id="WP_116070034.1">
    <property type="nucleotide sequence ID" value="NZ_BONB01000024.1"/>
</dbReference>
<keyword evidence="13 15" id="KW-0368">Histidine biosynthesis</keyword>
<dbReference type="OrthoDB" id="9801867at2"/>
<keyword evidence="15" id="KW-0479">Metal-binding</keyword>
<dbReference type="Proteomes" id="UP000256913">
    <property type="component" value="Unassembled WGS sequence"/>
</dbReference>
<evidence type="ECO:0000259" key="16">
    <source>
        <dbReference type="Pfam" id="PF01634"/>
    </source>
</evidence>
<keyword evidence="15" id="KW-0460">Magnesium</keyword>
<dbReference type="PANTHER" id="PTHR21403:SF8">
    <property type="entry name" value="ATP PHOSPHORIBOSYLTRANSFERASE"/>
    <property type="match status" value="1"/>
</dbReference>
<keyword evidence="10 15" id="KW-0808">Transferase</keyword>
<dbReference type="InterPro" id="IPR020621">
    <property type="entry name" value="ATP-PRT_HisG_long"/>
</dbReference>
<dbReference type="GO" id="GO:0000287">
    <property type="term" value="F:magnesium ion binding"/>
    <property type="evidence" value="ECO:0007669"/>
    <property type="project" value="UniProtKB-UniRule"/>
</dbReference>
<comment type="caution">
    <text evidence="18">The sequence shown here is derived from an EMBL/GenBank/DDBJ whole genome shotgun (WGS) entry which is preliminary data.</text>
</comment>
<dbReference type="InterPro" id="IPR011322">
    <property type="entry name" value="N-reg_PII-like_a/b"/>
</dbReference>
<evidence type="ECO:0000256" key="9">
    <source>
        <dbReference type="ARBA" id="ARBA00022676"/>
    </source>
</evidence>
<keyword evidence="7 15" id="KW-0963">Cytoplasm</keyword>
<comment type="similarity">
    <text evidence="4 15">Belongs to the ATP phosphoribosyltransferase family. Long subfamily.</text>
</comment>
<evidence type="ECO:0000256" key="5">
    <source>
        <dbReference type="ARBA" id="ARBA00011946"/>
    </source>
</evidence>
<keyword evidence="12 15" id="KW-0067">ATP-binding</keyword>
<evidence type="ECO:0000256" key="4">
    <source>
        <dbReference type="ARBA" id="ARBA00007955"/>
    </source>
</evidence>
<comment type="catalytic activity">
    <reaction evidence="1 15">
        <text>1-(5-phospho-beta-D-ribosyl)-ATP + diphosphate = 5-phospho-alpha-D-ribose 1-diphosphate + ATP</text>
        <dbReference type="Rhea" id="RHEA:18473"/>
        <dbReference type="ChEBI" id="CHEBI:30616"/>
        <dbReference type="ChEBI" id="CHEBI:33019"/>
        <dbReference type="ChEBI" id="CHEBI:58017"/>
        <dbReference type="ChEBI" id="CHEBI:73183"/>
        <dbReference type="EC" id="2.4.2.17"/>
    </reaction>
</comment>
<dbReference type="EC" id="2.4.2.17" evidence="5 15"/>
<dbReference type="FunFam" id="3.30.70.120:FF:000003">
    <property type="entry name" value="ATP phosphoribosyltransferase"/>
    <property type="match status" value="1"/>
</dbReference>
<evidence type="ECO:0000256" key="12">
    <source>
        <dbReference type="ARBA" id="ARBA00022840"/>
    </source>
</evidence>
<dbReference type="PANTHER" id="PTHR21403">
    <property type="entry name" value="ATP PHOSPHORIBOSYLTRANSFERASE ATP-PRTASE"/>
    <property type="match status" value="1"/>
</dbReference>
<dbReference type="HAMAP" id="MF_00079">
    <property type="entry name" value="HisG_Long"/>
    <property type="match status" value="1"/>
</dbReference>
<proteinExistence type="inferred from homology"/>
<keyword evidence="11 15" id="KW-0547">Nucleotide-binding</keyword>
<comment type="subcellular location">
    <subcellularLocation>
        <location evidence="2 15">Cytoplasm</location>
    </subcellularLocation>
</comment>
<dbReference type="InterPro" id="IPR015867">
    <property type="entry name" value="N-reg_PII/ATP_PRibTrfase_C"/>
</dbReference>
<feature type="domain" description="ATP phosphoribosyltransferase catalytic" evidence="16">
    <location>
        <begin position="49"/>
        <end position="201"/>
    </location>
</feature>
<organism evidence="18 19">
    <name type="scientific">Asanoa ferruginea</name>
    <dbReference type="NCBI Taxonomy" id="53367"/>
    <lineage>
        <taxon>Bacteria</taxon>
        <taxon>Bacillati</taxon>
        <taxon>Actinomycetota</taxon>
        <taxon>Actinomycetes</taxon>
        <taxon>Micromonosporales</taxon>
        <taxon>Micromonosporaceae</taxon>
        <taxon>Asanoa</taxon>
    </lineage>
</organism>
<evidence type="ECO:0000256" key="13">
    <source>
        <dbReference type="ARBA" id="ARBA00023102"/>
    </source>
</evidence>
<feature type="domain" description="Histidine biosynthesis HisG C-terminal" evidence="17">
    <location>
        <begin position="205"/>
        <end position="277"/>
    </location>
</feature>
<dbReference type="Pfam" id="PF01634">
    <property type="entry name" value="HisG"/>
    <property type="match status" value="1"/>
</dbReference>
<evidence type="ECO:0000313" key="19">
    <source>
        <dbReference type="Proteomes" id="UP000256913"/>
    </source>
</evidence>
<keyword evidence="9 15" id="KW-0328">Glycosyltransferase</keyword>
<dbReference type="AlphaFoldDB" id="A0A3D9ZNH5"/>
<dbReference type="InterPro" id="IPR018198">
    <property type="entry name" value="ATP_PRibTrfase_CS"/>
</dbReference>
<dbReference type="GO" id="GO:0000105">
    <property type="term" value="P:L-histidine biosynthetic process"/>
    <property type="evidence" value="ECO:0007669"/>
    <property type="project" value="UniProtKB-UniRule"/>
</dbReference>
<reference evidence="18 19" key="1">
    <citation type="submission" date="2018-08" db="EMBL/GenBank/DDBJ databases">
        <title>Sequencing the genomes of 1000 actinobacteria strains.</title>
        <authorList>
            <person name="Klenk H.-P."/>
        </authorList>
    </citation>
    <scope>NUCLEOTIDE SEQUENCE [LARGE SCALE GENOMIC DNA]</scope>
    <source>
        <strain evidence="18 19">DSM 44099</strain>
    </source>
</reference>
<evidence type="ECO:0000256" key="15">
    <source>
        <dbReference type="HAMAP-Rule" id="MF_00079"/>
    </source>
</evidence>
<dbReference type="SUPFAM" id="SSF53850">
    <property type="entry name" value="Periplasmic binding protein-like II"/>
    <property type="match status" value="1"/>
</dbReference>
<dbReference type="NCBIfam" id="TIGR00070">
    <property type="entry name" value="hisG"/>
    <property type="match status" value="1"/>
</dbReference>
<evidence type="ECO:0000256" key="10">
    <source>
        <dbReference type="ARBA" id="ARBA00022679"/>
    </source>
</evidence>
<evidence type="ECO:0000256" key="6">
    <source>
        <dbReference type="ARBA" id="ARBA00020998"/>
    </source>
</evidence>
<dbReference type="UniPathway" id="UPA00031">
    <property type="reaction ID" value="UER00006"/>
</dbReference>
<gene>
    <name evidence="15" type="primary">hisG</name>
    <name evidence="18" type="ORF">DFJ67_4811</name>
</gene>
<dbReference type="PROSITE" id="PS01316">
    <property type="entry name" value="ATP_P_PHORIBOSYLTR"/>
    <property type="match status" value="1"/>
</dbReference>
<dbReference type="GO" id="GO:0005524">
    <property type="term" value="F:ATP binding"/>
    <property type="evidence" value="ECO:0007669"/>
    <property type="project" value="UniProtKB-KW"/>
</dbReference>
<evidence type="ECO:0000259" key="17">
    <source>
        <dbReference type="Pfam" id="PF08029"/>
    </source>
</evidence>
<dbReference type="InterPro" id="IPR013115">
    <property type="entry name" value="HisG_C"/>
</dbReference>
<evidence type="ECO:0000313" key="18">
    <source>
        <dbReference type="EMBL" id="REF98791.1"/>
    </source>
</evidence>
<evidence type="ECO:0000256" key="2">
    <source>
        <dbReference type="ARBA" id="ARBA00004496"/>
    </source>
</evidence>
<evidence type="ECO:0000256" key="14">
    <source>
        <dbReference type="ARBA" id="ARBA00024861"/>
    </source>
</evidence>
<dbReference type="InterPro" id="IPR001348">
    <property type="entry name" value="ATP_PRibTrfase_HisG"/>
</dbReference>
<protein>
    <recommendedName>
        <fullName evidence="6 15">ATP phosphoribosyltransferase</fullName>
        <shortName evidence="15">ATP-PRT</shortName>
        <shortName evidence="15">ATP-PRTase</shortName>
        <ecNumber evidence="5 15">2.4.2.17</ecNumber>
    </recommendedName>
</protein>
<evidence type="ECO:0000256" key="11">
    <source>
        <dbReference type="ARBA" id="ARBA00022741"/>
    </source>
</evidence>
<dbReference type="NCBIfam" id="TIGR03455">
    <property type="entry name" value="HisG_C-term"/>
    <property type="match status" value="1"/>
</dbReference>
<dbReference type="Gene3D" id="3.30.70.120">
    <property type="match status" value="1"/>
</dbReference>
<keyword evidence="19" id="KW-1185">Reference proteome</keyword>
<dbReference type="GO" id="GO:0003879">
    <property type="term" value="F:ATP phosphoribosyltransferase activity"/>
    <property type="evidence" value="ECO:0007669"/>
    <property type="project" value="UniProtKB-UniRule"/>
</dbReference>
<dbReference type="InterPro" id="IPR013820">
    <property type="entry name" value="ATP_PRibTrfase_cat"/>
</dbReference>
<comment type="cofactor">
    <cofactor evidence="15">
        <name>Mg(2+)</name>
        <dbReference type="ChEBI" id="CHEBI:18420"/>
    </cofactor>
</comment>
<evidence type="ECO:0000256" key="8">
    <source>
        <dbReference type="ARBA" id="ARBA00022605"/>
    </source>
</evidence>
<comment type="pathway">
    <text evidence="3 15">Amino-acid biosynthesis; L-histidine biosynthesis; L-histidine from 5-phospho-alpha-D-ribose 1-diphosphate: step 1/9.</text>
</comment>
<dbReference type="Pfam" id="PF08029">
    <property type="entry name" value="HisG_C"/>
    <property type="match status" value="1"/>
</dbReference>
<evidence type="ECO:0000256" key="7">
    <source>
        <dbReference type="ARBA" id="ARBA00022490"/>
    </source>
</evidence>
<name>A0A3D9ZNH5_9ACTN</name>
<comment type="activity regulation">
    <text evidence="15">Feedback inhibited by histidine.</text>
</comment>